<sequence length="136" mass="14874">MSDELNQLELEITRIRLAKEQLELREAIQREERKRKIGVGADRVISFGVAAAQSSVAAIAKQAESEPISGVKIVIRYSIAIAIFYGVLFSVNLLGDGKNPWLIVLTVVALVVSGAFALSATILLLKKLLQIVFRRG</sequence>
<comment type="caution">
    <text evidence="3">The sequence shown here is derived from an EMBL/GenBank/DDBJ whole genome shotgun (WGS) entry which is preliminary data.</text>
</comment>
<evidence type="ECO:0000313" key="3">
    <source>
        <dbReference type="EMBL" id="MFC7286460.1"/>
    </source>
</evidence>
<keyword evidence="4" id="KW-1185">Reference proteome</keyword>
<organism evidence="3 4">
    <name type="scientific">Herminiimonas glaciei</name>
    <dbReference type="NCBI Taxonomy" id="523788"/>
    <lineage>
        <taxon>Bacteria</taxon>
        <taxon>Pseudomonadati</taxon>
        <taxon>Pseudomonadota</taxon>
        <taxon>Betaproteobacteria</taxon>
        <taxon>Burkholderiales</taxon>
        <taxon>Oxalobacteraceae</taxon>
        <taxon>Herminiimonas</taxon>
    </lineage>
</organism>
<evidence type="ECO:0000256" key="2">
    <source>
        <dbReference type="SAM" id="Phobius"/>
    </source>
</evidence>
<feature type="transmembrane region" description="Helical" evidence="2">
    <location>
        <begin position="101"/>
        <end position="125"/>
    </location>
</feature>
<keyword evidence="2" id="KW-1133">Transmembrane helix</keyword>
<keyword evidence="2" id="KW-0472">Membrane</keyword>
<dbReference type="Proteomes" id="UP001596542">
    <property type="component" value="Unassembled WGS sequence"/>
</dbReference>
<evidence type="ECO:0000256" key="1">
    <source>
        <dbReference type="SAM" id="Coils"/>
    </source>
</evidence>
<evidence type="ECO:0008006" key="5">
    <source>
        <dbReference type="Google" id="ProtNLM"/>
    </source>
</evidence>
<reference evidence="4" key="1">
    <citation type="journal article" date="2019" name="Int. J. Syst. Evol. Microbiol.">
        <title>The Global Catalogue of Microorganisms (GCM) 10K type strain sequencing project: providing services to taxonomists for standard genome sequencing and annotation.</title>
        <authorList>
            <consortium name="The Broad Institute Genomics Platform"/>
            <consortium name="The Broad Institute Genome Sequencing Center for Infectious Disease"/>
            <person name="Wu L."/>
            <person name="Ma J."/>
        </authorList>
    </citation>
    <scope>NUCLEOTIDE SEQUENCE [LARGE SCALE GENOMIC DNA]</scope>
    <source>
        <strain evidence="4">KACC 12508</strain>
    </source>
</reference>
<accession>A0ABW2I6G1</accession>
<proteinExistence type="predicted"/>
<dbReference type="EMBL" id="JBHTBU010000001">
    <property type="protein sequence ID" value="MFC7286460.1"/>
    <property type="molecule type" value="Genomic_DNA"/>
</dbReference>
<name>A0ABW2I6G1_9BURK</name>
<gene>
    <name evidence="3" type="ORF">ACFQPC_00270</name>
</gene>
<feature type="coiled-coil region" evidence="1">
    <location>
        <begin position="5"/>
        <end position="34"/>
    </location>
</feature>
<keyword evidence="1" id="KW-0175">Coiled coil</keyword>
<feature type="transmembrane region" description="Helical" evidence="2">
    <location>
        <begin position="74"/>
        <end position="95"/>
    </location>
</feature>
<evidence type="ECO:0000313" key="4">
    <source>
        <dbReference type="Proteomes" id="UP001596542"/>
    </source>
</evidence>
<protein>
    <recommendedName>
        <fullName evidence="5">Superfamily III holin-X</fullName>
    </recommendedName>
</protein>
<dbReference type="RefSeq" id="WP_382269674.1">
    <property type="nucleotide sequence ID" value="NZ_JBHTBU010000001.1"/>
</dbReference>
<keyword evidence="2" id="KW-0812">Transmembrane</keyword>